<dbReference type="SUPFAM" id="SSF46689">
    <property type="entry name" value="Homeodomain-like"/>
    <property type="match status" value="1"/>
</dbReference>
<proteinExistence type="predicted"/>
<dbReference type="Pfam" id="PF17938">
    <property type="entry name" value="TetR_C_29"/>
    <property type="match status" value="1"/>
</dbReference>
<dbReference type="SUPFAM" id="SSF48498">
    <property type="entry name" value="Tetracyclin repressor-like, C-terminal domain"/>
    <property type="match status" value="1"/>
</dbReference>
<dbReference type="PANTHER" id="PTHR30328">
    <property type="entry name" value="TRANSCRIPTIONAL REPRESSOR"/>
    <property type="match status" value="1"/>
</dbReference>
<dbReference type="InterPro" id="IPR036271">
    <property type="entry name" value="Tet_transcr_reg_TetR-rel_C_sf"/>
</dbReference>
<reference evidence="3 4" key="1">
    <citation type="submission" date="2016-08" db="EMBL/GenBank/DDBJ databases">
        <authorList>
            <person name="Seilhamer J.J."/>
        </authorList>
    </citation>
    <scope>NUCLEOTIDE SEQUENCE [LARGE SCALE GENOMIC DNA]</scope>
    <source>
        <strain evidence="3 4">ANC 4874</strain>
    </source>
</reference>
<evidence type="ECO:0000259" key="2">
    <source>
        <dbReference type="Pfam" id="PF17938"/>
    </source>
</evidence>
<evidence type="ECO:0000256" key="1">
    <source>
        <dbReference type="ARBA" id="ARBA00023125"/>
    </source>
</evidence>
<name>A0A1C4GSC7_9GAMM</name>
<gene>
    <name evidence="3" type="ORF">GA0116959_10113</name>
</gene>
<keyword evidence="1" id="KW-0238">DNA-binding</keyword>
<evidence type="ECO:0000313" key="3">
    <source>
        <dbReference type="EMBL" id="SCC70681.1"/>
    </source>
</evidence>
<organism evidence="3 4">
    <name type="scientific">Acinetobacter albensis</name>
    <dbReference type="NCBI Taxonomy" id="1673609"/>
    <lineage>
        <taxon>Bacteria</taxon>
        <taxon>Pseudomonadati</taxon>
        <taxon>Pseudomonadota</taxon>
        <taxon>Gammaproteobacteria</taxon>
        <taxon>Moraxellales</taxon>
        <taxon>Moraxellaceae</taxon>
        <taxon>Acinetobacter</taxon>
    </lineage>
</organism>
<sequence>MLYYHFGNKEELYQIVLEEMYKEIVLAQKDFQFTEDNPLQAIKEMVAQLWNYYLTHPNFIRLVMSENLLCGEFFAKSEKIKQAPLELLEKTEAILQLGKDQDIFKPQAKAEFVLLTIMSMGFFYVGHQYTCKQWLDTDMMQSEACSQWLQHIQESVINQLLK</sequence>
<feature type="domain" description="HTH-type transcriptional repressor NicS C-terminal" evidence="2">
    <location>
        <begin position="38"/>
        <end position="156"/>
    </location>
</feature>
<evidence type="ECO:0000313" key="4">
    <source>
        <dbReference type="Proteomes" id="UP000243661"/>
    </source>
</evidence>
<protein>
    <recommendedName>
        <fullName evidence="2">HTH-type transcriptional repressor NicS C-terminal domain-containing protein</fullName>
    </recommendedName>
</protein>
<accession>A0A1C4GSC7</accession>
<dbReference type="PANTHER" id="PTHR30328:SF54">
    <property type="entry name" value="HTH-TYPE TRANSCRIPTIONAL REPRESSOR SCO4008"/>
    <property type="match status" value="1"/>
</dbReference>
<dbReference type="EMBL" id="FMBK01000001">
    <property type="protein sequence ID" value="SCC70681.1"/>
    <property type="molecule type" value="Genomic_DNA"/>
</dbReference>
<dbReference type="Gene3D" id="1.10.357.10">
    <property type="entry name" value="Tetracycline Repressor, domain 2"/>
    <property type="match status" value="1"/>
</dbReference>
<dbReference type="GO" id="GO:0003677">
    <property type="term" value="F:DNA binding"/>
    <property type="evidence" value="ECO:0007669"/>
    <property type="project" value="UniProtKB-KW"/>
</dbReference>
<dbReference type="AlphaFoldDB" id="A0A1C4GSC7"/>
<dbReference type="InterPro" id="IPR009057">
    <property type="entry name" value="Homeodomain-like_sf"/>
</dbReference>
<dbReference type="InterPro" id="IPR041474">
    <property type="entry name" value="NicS_C"/>
</dbReference>
<dbReference type="Proteomes" id="UP000243661">
    <property type="component" value="Unassembled WGS sequence"/>
</dbReference>
<dbReference type="InterPro" id="IPR050109">
    <property type="entry name" value="HTH-type_TetR-like_transc_reg"/>
</dbReference>